<dbReference type="PANTHER" id="PTHR47487">
    <property type="entry name" value="OS06G0651300 PROTEIN-RELATED"/>
    <property type="match status" value="1"/>
</dbReference>
<feature type="domain" description="U1-type" evidence="4">
    <location>
        <begin position="371"/>
        <end position="402"/>
    </location>
</feature>
<evidence type="ECO:0000313" key="5">
    <source>
        <dbReference type="EMBL" id="KAF8377405.1"/>
    </source>
</evidence>
<dbReference type="InterPro" id="IPR004345">
    <property type="entry name" value="TB2_DP1_HVA22"/>
</dbReference>
<name>A0A834YBP4_TETSI</name>
<comment type="caution">
    <text evidence="5">The sequence shown here is derived from an EMBL/GenBank/DDBJ whole genome shotgun (WGS) entry which is preliminary data.</text>
</comment>
<dbReference type="SMART" id="SM00355">
    <property type="entry name" value="ZnF_C2H2"/>
    <property type="match status" value="2"/>
</dbReference>
<dbReference type="Pfam" id="PF12874">
    <property type="entry name" value="zf-met"/>
    <property type="match status" value="2"/>
</dbReference>
<dbReference type="InterPro" id="IPR003604">
    <property type="entry name" value="Matrin/U1-like-C_Znf_C2H2"/>
</dbReference>
<dbReference type="PANTHER" id="PTHR47487:SF8">
    <property type="entry name" value="OS08G0270900 PROTEIN"/>
    <property type="match status" value="1"/>
</dbReference>
<dbReference type="SMART" id="SM00451">
    <property type="entry name" value="ZnF_U1"/>
    <property type="match status" value="2"/>
</dbReference>
<dbReference type="OMA" id="ITEKWEV"/>
<feature type="domain" description="C2H2-type" evidence="3">
    <location>
        <begin position="374"/>
        <end position="398"/>
    </location>
</feature>
<proteinExistence type="predicted"/>
<dbReference type="EMBL" id="JABCRI010000024">
    <property type="protein sequence ID" value="KAF8377405.1"/>
    <property type="molecule type" value="Genomic_DNA"/>
</dbReference>
<dbReference type="GO" id="GO:0008270">
    <property type="term" value="F:zinc ion binding"/>
    <property type="evidence" value="ECO:0007669"/>
    <property type="project" value="InterPro"/>
</dbReference>
<evidence type="ECO:0000256" key="2">
    <source>
        <dbReference type="SAM" id="Phobius"/>
    </source>
</evidence>
<protein>
    <recommendedName>
        <fullName evidence="7">HVA22-like protein</fullName>
    </recommendedName>
</protein>
<dbReference type="SUPFAM" id="SSF57667">
    <property type="entry name" value="beta-beta-alpha zinc fingers"/>
    <property type="match status" value="2"/>
</dbReference>
<feature type="domain" description="U1-type" evidence="4">
    <location>
        <begin position="274"/>
        <end position="308"/>
    </location>
</feature>
<evidence type="ECO:0008006" key="7">
    <source>
        <dbReference type="Google" id="ProtNLM"/>
    </source>
</evidence>
<dbReference type="InterPro" id="IPR036236">
    <property type="entry name" value="Znf_C2H2_sf"/>
</dbReference>
<keyword evidence="2" id="KW-0812">Transmembrane</keyword>
<dbReference type="Pfam" id="PF03134">
    <property type="entry name" value="TB2_DP1_HVA22"/>
    <property type="match status" value="1"/>
</dbReference>
<feature type="domain" description="C2H2-type" evidence="3">
    <location>
        <begin position="277"/>
        <end position="301"/>
    </location>
</feature>
<sequence length="403" mass="45235">MGFAVLFNLMVKIFGVLAWPLITVVYPLLPFWSYVKFMAACYLVIPNLDGAAYVYDHFLRPCFPITMQALNKWIIQSKENFLVSRPDNFLDAAERYIKENGHDALEKLLISKSKCEEPNLSQTEIKAVATTENKEAAATERSKCEESKLARTEIKAVVTTENKEVTATEWSKCEEPNLARTKIKAVVTTENKEAAAIESSKCEEPNLALTKIKAVLTTENKEAAATEWVKIVEPNPAWTEKEACTAMKDNEITVAVAEDRGIDVPNLPAPNEVRKEWTCNLCEVTASCKENIKDHYRGKKHRAKQQELKASKMAAKCKDSPTATAKKDDQPKVQSRKGVSANGPNPKSVKKQEEVKVNGTGEQSKKKQKQESFLWCHKCNIWCSSWGNMKSHLIGKMHLAQLN</sequence>
<evidence type="ECO:0000313" key="6">
    <source>
        <dbReference type="Proteomes" id="UP000655225"/>
    </source>
</evidence>
<dbReference type="Proteomes" id="UP000655225">
    <property type="component" value="Unassembled WGS sequence"/>
</dbReference>
<dbReference type="InterPro" id="IPR013087">
    <property type="entry name" value="Znf_C2H2_type"/>
</dbReference>
<feature type="region of interest" description="Disordered" evidence="1">
    <location>
        <begin position="297"/>
        <end position="367"/>
    </location>
</feature>
<feature type="transmembrane region" description="Helical" evidence="2">
    <location>
        <begin position="6"/>
        <end position="29"/>
    </location>
</feature>
<dbReference type="AlphaFoldDB" id="A0A834YBP4"/>
<dbReference type="Gene3D" id="3.30.160.60">
    <property type="entry name" value="Classic Zinc Finger"/>
    <property type="match status" value="2"/>
</dbReference>
<evidence type="ECO:0000259" key="4">
    <source>
        <dbReference type="SMART" id="SM00451"/>
    </source>
</evidence>
<reference evidence="5 6" key="1">
    <citation type="submission" date="2020-04" db="EMBL/GenBank/DDBJ databases">
        <title>Plant Genome Project.</title>
        <authorList>
            <person name="Zhang R.-G."/>
        </authorList>
    </citation>
    <scope>NUCLEOTIDE SEQUENCE [LARGE SCALE GENOMIC DNA]</scope>
    <source>
        <strain evidence="5">YNK0</strain>
        <tissue evidence="5">Leaf</tissue>
    </source>
</reference>
<organism evidence="5 6">
    <name type="scientific">Tetracentron sinense</name>
    <name type="common">Spur-leaf</name>
    <dbReference type="NCBI Taxonomy" id="13715"/>
    <lineage>
        <taxon>Eukaryota</taxon>
        <taxon>Viridiplantae</taxon>
        <taxon>Streptophyta</taxon>
        <taxon>Embryophyta</taxon>
        <taxon>Tracheophyta</taxon>
        <taxon>Spermatophyta</taxon>
        <taxon>Magnoliopsida</taxon>
        <taxon>Trochodendrales</taxon>
        <taxon>Trochodendraceae</taxon>
        <taxon>Tetracentron</taxon>
    </lineage>
</organism>
<gene>
    <name evidence="5" type="ORF">HHK36_030782</name>
</gene>
<keyword evidence="2" id="KW-0472">Membrane</keyword>
<keyword evidence="2" id="KW-1133">Transmembrane helix</keyword>
<evidence type="ECO:0000256" key="1">
    <source>
        <dbReference type="SAM" id="MobiDB-lite"/>
    </source>
</evidence>
<evidence type="ECO:0000259" key="3">
    <source>
        <dbReference type="SMART" id="SM00355"/>
    </source>
</evidence>
<keyword evidence="6" id="KW-1185">Reference proteome</keyword>
<dbReference type="OrthoDB" id="434647at2759"/>
<accession>A0A834YBP4</accession>
<dbReference type="GO" id="GO:0003676">
    <property type="term" value="F:nucleic acid binding"/>
    <property type="evidence" value="ECO:0007669"/>
    <property type="project" value="InterPro"/>
</dbReference>